<dbReference type="KEGG" id="dha:DEHA2G15686g"/>
<keyword evidence="6 9" id="KW-0732">Signal</keyword>
<evidence type="ECO:0000256" key="5">
    <source>
        <dbReference type="ARBA" id="ARBA00022525"/>
    </source>
</evidence>
<dbReference type="Gene3D" id="3.80.20.20">
    <property type="entry name" value="Receptor L-domain"/>
    <property type="match status" value="2"/>
</dbReference>
<dbReference type="GO" id="GO:0009986">
    <property type="term" value="C:cell surface"/>
    <property type="evidence" value="ECO:0007669"/>
    <property type="project" value="TreeGrafter"/>
</dbReference>
<evidence type="ECO:0000313" key="11">
    <source>
        <dbReference type="Proteomes" id="UP000000599"/>
    </source>
</evidence>
<evidence type="ECO:0000256" key="1">
    <source>
        <dbReference type="ARBA" id="ARBA00004191"/>
    </source>
</evidence>
<reference evidence="10 11" key="1">
    <citation type="journal article" date="2004" name="Nature">
        <title>Genome evolution in yeasts.</title>
        <authorList>
            <consortium name="Genolevures"/>
            <person name="Dujon B."/>
            <person name="Sherman D."/>
            <person name="Fischer G."/>
            <person name="Durrens P."/>
            <person name="Casaregola S."/>
            <person name="Lafontaine I."/>
            <person name="de Montigny J."/>
            <person name="Marck C."/>
            <person name="Neuveglise C."/>
            <person name="Talla E."/>
            <person name="Goffard N."/>
            <person name="Frangeul L."/>
            <person name="Aigle M."/>
            <person name="Anthouard V."/>
            <person name="Babour A."/>
            <person name="Barbe V."/>
            <person name="Barnay S."/>
            <person name="Blanchin S."/>
            <person name="Beckerich J.M."/>
            <person name="Beyne E."/>
            <person name="Bleykasten C."/>
            <person name="Boisrame A."/>
            <person name="Boyer J."/>
            <person name="Cattolico L."/>
            <person name="Confanioleri F."/>
            <person name="de Daruvar A."/>
            <person name="Despons L."/>
            <person name="Fabre E."/>
            <person name="Fairhead C."/>
            <person name="Ferry-Dumazet H."/>
            <person name="Groppi A."/>
            <person name="Hantraye F."/>
            <person name="Hennequin C."/>
            <person name="Jauniaux N."/>
            <person name="Joyet P."/>
            <person name="Kachouri R."/>
            <person name="Kerrest A."/>
            <person name="Koszul R."/>
            <person name="Lemaire M."/>
            <person name="Lesur I."/>
            <person name="Ma L."/>
            <person name="Muller H."/>
            <person name="Nicaud J.M."/>
            <person name="Nikolski M."/>
            <person name="Oztas S."/>
            <person name="Ozier-Kalogeropoulos O."/>
            <person name="Pellenz S."/>
            <person name="Potier S."/>
            <person name="Richard G.F."/>
            <person name="Straub M.L."/>
            <person name="Suleau A."/>
            <person name="Swennene D."/>
            <person name="Tekaia F."/>
            <person name="Wesolowski-Louvel M."/>
            <person name="Westhof E."/>
            <person name="Wirth B."/>
            <person name="Zeniou-Meyer M."/>
            <person name="Zivanovic I."/>
            <person name="Bolotin-Fukuhara M."/>
            <person name="Thierry A."/>
            <person name="Bouchier C."/>
            <person name="Caudron B."/>
            <person name="Scarpelli C."/>
            <person name="Gaillardin C."/>
            <person name="Weissenbach J."/>
            <person name="Wincker P."/>
            <person name="Souciet J.L."/>
        </authorList>
    </citation>
    <scope>NUCLEOTIDE SEQUENCE [LARGE SCALE GENOMIC DNA]</scope>
    <source>
        <strain evidence="11">ATCC 36239 / CBS 767 / BCRC 21394 / JCM 1990 / NBRC 0083 / IGC 2968</strain>
    </source>
</reference>
<dbReference type="HOGENOM" id="CLU_035846_0_0_1"/>
<evidence type="ECO:0000256" key="4">
    <source>
        <dbReference type="ARBA" id="ARBA00022512"/>
    </source>
</evidence>
<evidence type="ECO:0000313" key="10">
    <source>
        <dbReference type="EMBL" id="CAG90720.1"/>
    </source>
</evidence>
<dbReference type="InterPro" id="IPR051648">
    <property type="entry name" value="CWI-Assembly_Regulator"/>
</dbReference>
<dbReference type="RefSeq" id="XP_462224.1">
    <property type="nucleotide sequence ID" value="XM_462224.1"/>
</dbReference>
<dbReference type="OMA" id="WANNITF"/>
<dbReference type="GO" id="GO:0031505">
    <property type="term" value="P:fungal-type cell wall organization"/>
    <property type="evidence" value="ECO:0007669"/>
    <property type="project" value="TreeGrafter"/>
</dbReference>
<name>Q6BHU7_DEBHA</name>
<keyword evidence="11" id="KW-1185">Reference proteome</keyword>
<keyword evidence="4" id="KW-0134">Cell wall</keyword>
<dbReference type="EMBL" id="CR382139">
    <property type="protein sequence ID" value="CAG90720.1"/>
    <property type="molecule type" value="Genomic_DNA"/>
</dbReference>
<keyword evidence="5" id="KW-0964">Secreted</keyword>
<dbReference type="GO" id="GO:0005886">
    <property type="term" value="C:plasma membrane"/>
    <property type="evidence" value="ECO:0007669"/>
    <property type="project" value="UniProtKB-SubCell"/>
</dbReference>
<proteinExistence type="inferred from homology"/>
<dbReference type="GeneID" id="2905148"/>
<dbReference type="eggNOG" id="ENOG502QUZC">
    <property type="taxonomic scope" value="Eukaryota"/>
</dbReference>
<organism evidence="10 11">
    <name type="scientific">Debaryomyces hansenii (strain ATCC 36239 / CBS 767 / BCRC 21394 / JCM 1990 / NBRC 0083 / IGC 2968)</name>
    <name type="common">Yeast</name>
    <name type="synonym">Torulaspora hansenii</name>
    <dbReference type="NCBI Taxonomy" id="284592"/>
    <lineage>
        <taxon>Eukaryota</taxon>
        <taxon>Fungi</taxon>
        <taxon>Dikarya</taxon>
        <taxon>Ascomycota</taxon>
        <taxon>Saccharomycotina</taxon>
        <taxon>Pichiomycetes</taxon>
        <taxon>Debaryomycetaceae</taxon>
        <taxon>Debaryomyces</taxon>
    </lineage>
</organism>
<dbReference type="PANTHER" id="PTHR31018:SF3">
    <property type="entry name" value="RECEPTOR PROTEIN-TYROSINE KINASE"/>
    <property type="match status" value="1"/>
</dbReference>
<dbReference type="OrthoDB" id="536881at2759"/>
<evidence type="ECO:0000256" key="6">
    <source>
        <dbReference type="ARBA" id="ARBA00022729"/>
    </source>
</evidence>
<comment type="subcellular location">
    <subcellularLocation>
        <location evidence="2">Cell membrane</location>
        <topology evidence="2">Lipid-anchor</topology>
        <topology evidence="2">GPI-anchor</topology>
    </subcellularLocation>
    <subcellularLocation>
        <location evidence="1">Secreted</location>
        <location evidence="1">Cell wall</location>
    </subcellularLocation>
</comment>
<evidence type="ECO:0000256" key="2">
    <source>
        <dbReference type="ARBA" id="ARBA00004609"/>
    </source>
</evidence>
<dbReference type="STRING" id="284592.Q6BHU7"/>
<feature type="region of interest" description="Disordered" evidence="8">
    <location>
        <begin position="350"/>
        <end position="402"/>
    </location>
</feature>
<evidence type="ECO:0000256" key="7">
    <source>
        <dbReference type="ARBA" id="ARBA00023180"/>
    </source>
</evidence>
<sequence length="425" mass="43873">MQIKKLFAISALSGLALGANNSTLTTATPSVSKACSFKDFTATKSEDIASIAACSTAVGDITIKGDSFGSIELNGVEELYGNLHVNNATEATSLNAATLQLVSGKLNLDGNTILATVNLAQLTTVGTLNYNALPALEQTGLTSGITSADEVIISDTGLTSLDGINVFKLKVFNVNNNADISSIDSGLQKVTDELSISYNAEKVDVSLDQLEEANDVYLQSINSLSVANLTKISNSLSLDSNALDTIEFKQLKSIGDSLSITKNSELEELDFPKLEKIGGALNINSNDNLNTLEGFPKLESVSGTVNMSGTFDNGTFDSLKKVSGAFYFESDGDISCKEFKDVKVSGKESTSCATKSSSSKKSSSSTSRSSSTSGSSSNSNSDSNSGSSSSSSSDSSSSSNSGAASVAAKMVTTLAGVALVGLTVF</sequence>
<dbReference type="InterPro" id="IPR036941">
    <property type="entry name" value="Rcpt_L-dom_sf"/>
</dbReference>
<evidence type="ECO:0000256" key="8">
    <source>
        <dbReference type="SAM" id="MobiDB-lite"/>
    </source>
</evidence>
<protein>
    <submittedName>
        <fullName evidence="10">DEHA2G15686p</fullName>
    </submittedName>
</protein>
<comment type="similarity">
    <text evidence="3">Belongs to the SPS2 family.</text>
</comment>
<dbReference type="SUPFAM" id="SSF52058">
    <property type="entry name" value="L domain-like"/>
    <property type="match status" value="2"/>
</dbReference>
<dbReference type="AlphaFoldDB" id="Q6BHU7"/>
<accession>Q6BHU7</accession>
<dbReference type="GO" id="GO:0009277">
    <property type="term" value="C:fungal-type cell wall"/>
    <property type="evidence" value="ECO:0007669"/>
    <property type="project" value="TreeGrafter"/>
</dbReference>
<evidence type="ECO:0000256" key="3">
    <source>
        <dbReference type="ARBA" id="ARBA00005798"/>
    </source>
</evidence>
<dbReference type="Proteomes" id="UP000000599">
    <property type="component" value="Chromosome G"/>
</dbReference>
<dbReference type="VEuPathDB" id="FungiDB:DEHA2G15686g"/>
<keyword evidence="7" id="KW-0325">Glycoprotein</keyword>
<dbReference type="PANTHER" id="PTHR31018">
    <property type="entry name" value="SPORULATION-SPECIFIC PROTEIN-RELATED"/>
    <property type="match status" value="1"/>
</dbReference>
<feature type="chain" id="PRO_5004270914" evidence="9">
    <location>
        <begin position="19"/>
        <end position="425"/>
    </location>
</feature>
<gene>
    <name evidence="10" type="ordered locus">DEHA2G15686g</name>
</gene>
<feature type="signal peptide" evidence="9">
    <location>
        <begin position="1"/>
        <end position="18"/>
    </location>
</feature>
<dbReference type="InParanoid" id="Q6BHU7"/>
<evidence type="ECO:0000256" key="9">
    <source>
        <dbReference type="SAM" id="SignalP"/>
    </source>
</evidence>